<evidence type="ECO:0000313" key="4">
    <source>
        <dbReference type="Proteomes" id="UP000325030"/>
    </source>
</evidence>
<organism evidence="1 3">
    <name type="scientific">Sulfuracidifex tepidarius</name>
    <dbReference type="NCBI Taxonomy" id="1294262"/>
    <lineage>
        <taxon>Archaea</taxon>
        <taxon>Thermoproteota</taxon>
        <taxon>Thermoprotei</taxon>
        <taxon>Sulfolobales</taxon>
        <taxon>Sulfolobaceae</taxon>
        <taxon>Sulfuracidifex</taxon>
    </lineage>
</organism>
<reference evidence="1 3" key="2">
    <citation type="journal article" date="2020" name="Int. J. Syst. Evol. Microbiol.">
        <title>Sulfuracidifex tepidarius gen. nov., sp. nov. and transfer of Sulfolobus metallicus Huber and Stetter 1992 to the genus Sulfuracidifex as Sulfuracidifex metallicus comb. nov.</title>
        <authorList>
            <person name="Itoh T."/>
            <person name="Miura T."/>
            <person name="Sakai H.D."/>
            <person name="Kato S."/>
            <person name="Ohkuma M."/>
            <person name="Takashina T."/>
        </authorList>
    </citation>
    <scope>NUCLEOTIDE SEQUENCE [LARGE SCALE GENOMIC DNA]</scope>
    <source>
        <strain evidence="1 3">IC-006</strain>
        <strain evidence="2">IC-007</strain>
    </source>
</reference>
<dbReference type="RefSeq" id="WP_156303707.1">
    <property type="nucleotide sequence ID" value="NZ_BBCL01000001.1"/>
</dbReference>
<proteinExistence type="predicted"/>
<protein>
    <submittedName>
        <fullName evidence="1">Uncharacterized protein</fullName>
    </submittedName>
</protein>
<dbReference type="Proteomes" id="UP000325030">
    <property type="component" value="Chromosome"/>
</dbReference>
<dbReference type="EMBL" id="AP018929">
    <property type="protein sequence ID" value="BBG24567.1"/>
    <property type="molecule type" value="Genomic_DNA"/>
</dbReference>
<keyword evidence="3" id="KW-1185">Reference proteome</keyword>
<dbReference type="KEGG" id="step:IC006_1894"/>
<gene>
    <name evidence="1" type="ORF">IC006_1894</name>
    <name evidence="2" type="ORF">IC007_1902</name>
</gene>
<accession>A0A510E4B1</accession>
<evidence type="ECO:0000313" key="1">
    <source>
        <dbReference type="EMBL" id="BBG24567.1"/>
    </source>
</evidence>
<dbReference type="AlphaFoldDB" id="A0A510DWI5"/>
<sequence>MNGSAIFGCSSSKDEAVKILKKAASLYPDFTTSLLDLNEIDDKIHAVDIDPDMADFNGYCVSIEVPEKLY</sequence>
<dbReference type="EMBL" id="AP018930">
    <property type="protein sequence ID" value="BBG27355.1"/>
    <property type="molecule type" value="Genomic_DNA"/>
</dbReference>
<evidence type="ECO:0000313" key="3">
    <source>
        <dbReference type="Proteomes" id="UP000322983"/>
    </source>
</evidence>
<name>A0A510DWI5_9CREN</name>
<dbReference type="STRING" id="1294262.GCA_001316085_00108"/>
<accession>A0A510DWI5</accession>
<dbReference type="OrthoDB" id="35979at2157"/>
<reference evidence="4" key="1">
    <citation type="submission" date="2018-09" db="EMBL/GenBank/DDBJ databases">
        <title>Complete Genome Sequencing of Sulfolobus sp. JCM 16834.</title>
        <authorList>
            <person name="Kato S."/>
            <person name="Itoh T."/>
            <person name="Ohkuma M."/>
        </authorList>
    </citation>
    <scope>NUCLEOTIDE SEQUENCE [LARGE SCALE GENOMIC DNA]</scope>
    <source>
        <strain evidence="4">IC-007</strain>
    </source>
</reference>
<dbReference type="Proteomes" id="UP000322983">
    <property type="component" value="Chromosome"/>
</dbReference>
<evidence type="ECO:0000313" key="2">
    <source>
        <dbReference type="EMBL" id="BBG27355.1"/>
    </source>
</evidence>